<dbReference type="InterPro" id="IPR018865">
    <property type="entry name" value="STK19-like"/>
</dbReference>
<keyword evidence="4" id="KW-1185">Reference proteome</keyword>
<protein>
    <recommendedName>
        <fullName evidence="5">Serine-threonine protein kinase 19</fullName>
    </recommendedName>
</protein>
<organism evidence="3 4">
    <name type="scientific">Paecilomyces lecythidis</name>
    <dbReference type="NCBI Taxonomy" id="3004212"/>
    <lineage>
        <taxon>Eukaryota</taxon>
        <taxon>Fungi</taxon>
        <taxon>Dikarya</taxon>
        <taxon>Ascomycota</taxon>
        <taxon>Pezizomycotina</taxon>
        <taxon>Eurotiomycetes</taxon>
        <taxon>Eurotiomycetidae</taxon>
        <taxon>Eurotiales</taxon>
        <taxon>Thermoascaceae</taxon>
        <taxon>Paecilomyces</taxon>
    </lineage>
</organism>
<reference evidence="3 4" key="1">
    <citation type="journal article" date="2024" name="IMA Fungus">
        <title>IMA Genome - F19 : A genome assembly and annotation guide to empower mycologists, including annotated draft genome sequences of Ceratocystis pirilliformis, Diaporthe australafricana, Fusarium ophioides, Paecilomyces lecythidis, and Sporothrix stenoceras.</title>
        <authorList>
            <person name="Aylward J."/>
            <person name="Wilson A.M."/>
            <person name="Visagie C.M."/>
            <person name="Spraker J."/>
            <person name="Barnes I."/>
            <person name="Buitendag C."/>
            <person name="Ceriani C."/>
            <person name="Del Mar Angel L."/>
            <person name="du Plessis D."/>
            <person name="Fuchs T."/>
            <person name="Gasser K."/>
            <person name="Kramer D."/>
            <person name="Li W."/>
            <person name="Munsamy K."/>
            <person name="Piso A."/>
            <person name="Price J.L."/>
            <person name="Sonnekus B."/>
            <person name="Thomas C."/>
            <person name="van der Nest A."/>
            <person name="van Dijk A."/>
            <person name="van Heerden A."/>
            <person name="van Vuuren N."/>
            <person name="Yilmaz N."/>
            <person name="Duong T.A."/>
            <person name="van der Merwe N.A."/>
            <person name="Wingfield M.J."/>
            <person name="Wingfield B.D."/>
        </authorList>
    </citation>
    <scope>NUCLEOTIDE SEQUENCE [LARGE SCALE GENOMIC DNA]</scope>
    <source>
        <strain evidence="3 4">CMW 18167</strain>
    </source>
</reference>
<evidence type="ECO:0000256" key="1">
    <source>
        <dbReference type="ARBA" id="ARBA00093458"/>
    </source>
</evidence>
<proteinExistence type="inferred from homology"/>
<dbReference type="EMBL" id="JAVDPF010000006">
    <property type="protein sequence ID" value="KAL1882660.1"/>
    <property type="molecule type" value="Genomic_DNA"/>
</dbReference>
<comment type="similarity">
    <text evidence="1">Belongs to the STK19 family.</text>
</comment>
<comment type="caution">
    <text evidence="3">The sequence shown here is derived from an EMBL/GenBank/DDBJ whole genome shotgun (WGS) entry which is preliminary data.</text>
</comment>
<evidence type="ECO:0000313" key="4">
    <source>
        <dbReference type="Proteomes" id="UP001583193"/>
    </source>
</evidence>
<dbReference type="PANTHER" id="PTHR15243:SF0">
    <property type="entry name" value="SERINE_THREONINE-PROTEIN KINASE 19"/>
    <property type="match status" value="1"/>
</dbReference>
<dbReference type="Pfam" id="PF10494">
    <property type="entry name" value="Stk19"/>
    <property type="match status" value="1"/>
</dbReference>
<evidence type="ECO:0000256" key="2">
    <source>
        <dbReference type="SAM" id="MobiDB-lite"/>
    </source>
</evidence>
<evidence type="ECO:0000313" key="3">
    <source>
        <dbReference type="EMBL" id="KAL1882660.1"/>
    </source>
</evidence>
<sequence>MPLRVTSAPTAGIRKRKSSQPRPRHSPFAAHPRQKPGTRSAAGDKADKADLDWGVDEEVDQLQDHGLSQYIPETARVDTVENAIAHIHKTMFEELPVRAGMNSTRIAEVLNLRRSLPPLVSVAHVHTLLNAPTKVEKEIVHLVTTGRVRRLIVPGRGSDAAGLGDCLVLTKDWEELVRGSAVLDPSLKDRFLDLLRRIGTSSAVPAGVFSSSDLMALVRAGFLVSSSSLAKGSLNVASLPSVPTSLRASSASRSDAGTQPLQTMQLNDSQFRSATMFLSLPNTGTYLRLLGQGRSHLVDLLKKSKFHEAPLYLLRDRWDGAVESDTRSALAKRARGESTGVLPGRTKKWKQLYGMHFDWVLEEAVGAGLIEVFDTGSVGPGVRCL</sequence>
<name>A0ABR3Y3Z8_9EURO</name>
<dbReference type="PANTHER" id="PTHR15243">
    <property type="entry name" value="SERINE/THREONINE-PROTEIN KINASE 19"/>
    <property type="match status" value="1"/>
</dbReference>
<feature type="compositionally biased region" description="Basic residues" evidence="2">
    <location>
        <begin position="13"/>
        <end position="25"/>
    </location>
</feature>
<dbReference type="Proteomes" id="UP001583193">
    <property type="component" value="Unassembled WGS sequence"/>
</dbReference>
<feature type="region of interest" description="Disordered" evidence="2">
    <location>
        <begin position="1"/>
        <end position="46"/>
    </location>
</feature>
<evidence type="ECO:0008006" key="5">
    <source>
        <dbReference type="Google" id="ProtNLM"/>
    </source>
</evidence>
<accession>A0ABR3Y3Z8</accession>
<gene>
    <name evidence="3" type="ORF">Plec18167_003082</name>
</gene>